<evidence type="ECO:0000313" key="3">
    <source>
        <dbReference type="Proteomes" id="UP000322524"/>
    </source>
</evidence>
<dbReference type="Proteomes" id="UP000322524">
    <property type="component" value="Unassembled WGS sequence"/>
</dbReference>
<dbReference type="RefSeq" id="WP_148986936.1">
    <property type="nucleotide sequence ID" value="NZ_VTEV01000001.1"/>
</dbReference>
<dbReference type="OrthoDB" id="2233009at2"/>
<evidence type="ECO:0000256" key="1">
    <source>
        <dbReference type="SAM" id="Coils"/>
    </source>
</evidence>
<sequence length="173" mass="20485">MSFTSLFMAEEETRDKEEIKQELDDLEIQMFRMKENMKEIAKKWQVIGIDQTKDDNWVVVYTNNDHHSCKIMLSDCESAFRGQWDFSIQATYKEDDTIFIGDIKGPENKGYGSICMNYLKEVAKDQNIHCITGDIAKRDWDHVDRLVHFYEKHDFQVEIDEENMSGEIVWQPN</sequence>
<dbReference type="GO" id="GO:0016740">
    <property type="term" value="F:transferase activity"/>
    <property type="evidence" value="ECO:0007669"/>
    <property type="project" value="UniProtKB-KW"/>
</dbReference>
<comment type="caution">
    <text evidence="2">The sequence shown here is derived from an EMBL/GenBank/DDBJ whole genome shotgun (WGS) entry which is preliminary data.</text>
</comment>
<name>A0A5D4T8M4_9BACI</name>
<dbReference type="InterPro" id="IPR016181">
    <property type="entry name" value="Acyl_CoA_acyltransferase"/>
</dbReference>
<protein>
    <submittedName>
        <fullName evidence="2">GNAT family N-acetyltransferase</fullName>
    </submittedName>
</protein>
<accession>A0A5D4T8M4</accession>
<keyword evidence="2" id="KW-0808">Transferase</keyword>
<gene>
    <name evidence="2" type="ORF">FZC76_03855</name>
</gene>
<proteinExistence type="predicted"/>
<reference evidence="2 3" key="1">
    <citation type="submission" date="2019-08" db="EMBL/GenBank/DDBJ databases">
        <title>Bacillus genomes from the desert of Cuatro Cienegas, Coahuila.</title>
        <authorList>
            <person name="Olmedo-Alvarez G."/>
        </authorList>
    </citation>
    <scope>NUCLEOTIDE SEQUENCE [LARGE SCALE GENOMIC DNA]</scope>
    <source>
        <strain evidence="2 3">CH28_1T</strain>
    </source>
</reference>
<organism evidence="2 3">
    <name type="scientific">Sutcliffiella horikoshii</name>
    <dbReference type="NCBI Taxonomy" id="79883"/>
    <lineage>
        <taxon>Bacteria</taxon>
        <taxon>Bacillati</taxon>
        <taxon>Bacillota</taxon>
        <taxon>Bacilli</taxon>
        <taxon>Bacillales</taxon>
        <taxon>Bacillaceae</taxon>
        <taxon>Sutcliffiella</taxon>
    </lineage>
</organism>
<dbReference type="AlphaFoldDB" id="A0A5D4T8M4"/>
<dbReference type="Gene3D" id="3.40.630.30">
    <property type="match status" value="1"/>
</dbReference>
<dbReference type="EMBL" id="VTEV01000001">
    <property type="protein sequence ID" value="TYS71038.1"/>
    <property type="molecule type" value="Genomic_DNA"/>
</dbReference>
<dbReference type="SUPFAM" id="SSF55729">
    <property type="entry name" value="Acyl-CoA N-acyltransferases (Nat)"/>
    <property type="match status" value="1"/>
</dbReference>
<feature type="coiled-coil region" evidence="1">
    <location>
        <begin position="9"/>
        <end position="43"/>
    </location>
</feature>
<evidence type="ECO:0000313" key="2">
    <source>
        <dbReference type="EMBL" id="TYS71038.1"/>
    </source>
</evidence>
<keyword evidence="1" id="KW-0175">Coiled coil</keyword>